<keyword evidence="1" id="KW-0648">Protein biosynthesis</keyword>
<sequence>MEKIYRTYAETQVEVLHTQIKCPNCGMEWLEEDVSTPGETYTLGCDEFDDGCGTEFEMYFDVD</sequence>
<gene>
    <name evidence="1" type="ORF">ABIC55_002959</name>
</gene>
<comment type="caution">
    <text evidence="1">The sequence shown here is derived from an EMBL/GenBank/DDBJ whole genome shotgun (WGS) entry which is preliminary data.</text>
</comment>
<keyword evidence="1" id="KW-0251">Elongation factor</keyword>
<protein>
    <submittedName>
        <fullName evidence="1">Transcription elongation factor Elf1</fullName>
    </submittedName>
</protein>
<dbReference type="EMBL" id="JBEPME010000004">
    <property type="protein sequence ID" value="MET3657862.1"/>
    <property type="molecule type" value="Genomic_DNA"/>
</dbReference>
<evidence type="ECO:0000313" key="2">
    <source>
        <dbReference type="Proteomes" id="UP001549104"/>
    </source>
</evidence>
<dbReference type="Proteomes" id="UP001549104">
    <property type="component" value="Unassembled WGS sequence"/>
</dbReference>
<organism evidence="1 2">
    <name type="scientific">Sporosarcina psychrophila</name>
    <name type="common">Bacillus psychrophilus</name>
    <dbReference type="NCBI Taxonomy" id="1476"/>
    <lineage>
        <taxon>Bacteria</taxon>
        <taxon>Bacillati</taxon>
        <taxon>Bacillota</taxon>
        <taxon>Bacilli</taxon>
        <taxon>Bacillales</taxon>
        <taxon>Caryophanaceae</taxon>
        <taxon>Sporosarcina</taxon>
    </lineage>
</organism>
<accession>A0ABV2K9W4</accession>
<name>A0ABV2K9W4_SPOPS</name>
<evidence type="ECO:0000313" key="1">
    <source>
        <dbReference type="EMBL" id="MET3657862.1"/>
    </source>
</evidence>
<reference evidence="1 2" key="1">
    <citation type="submission" date="2024-06" db="EMBL/GenBank/DDBJ databases">
        <title>Sorghum-associated microbial communities from plants grown in Nebraska, USA.</title>
        <authorList>
            <person name="Schachtman D."/>
        </authorList>
    </citation>
    <scope>NUCLEOTIDE SEQUENCE [LARGE SCALE GENOMIC DNA]</scope>
    <source>
        <strain evidence="1 2">1288</strain>
    </source>
</reference>
<dbReference type="GO" id="GO:0003746">
    <property type="term" value="F:translation elongation factor activity"/>
    <property type="evidence" value="ECO:0007669"/>
    <property type="project" value="UniProtKB-KW"/>
</dbReference>
<dbReference type="RefSeq" id="WP_354313602.1">
    <property type="nucleotide sequence ID" value="NZ_JBEPME010000004.1"/>
</dbReference>
<proteinExistence type="predicted"/>
<keyword evidence="2" id="KW-1185">Reference proteome</keyword>